<feature type="chain" id="PRO_5039541088" evidence="2">
    <location>
        <begin position="23"/>
        <end position="203"/>
    </location>
</feature>
<dbReference type="Proteomes" id="UP000535511">
    <property type="component" value="Unassembled WGS sequence"/>
</dbReference>
<evidence type="ECO:0000256" key="2">
    <source>
        <dbReference type="SAM" id="SignalP"/>
    </source>
</evidence>
<keyword evidence="2" id="KW-0732">Signal</keyword>
<sequence length="203" mass="20885">MGRISCAMLALFVLVASMSLEACGSDGAAEPASAAPTTRAPLSPSSTTQRTGDTLPPSSGTSAAEAFTRFAGGGRPAVPWAAAVVYRISGEQVARFGPDVADRPETWDGCPERTTTYEGRDCPVSPLGTIASLSQDGGHVVYSTETPTAVGCNSYRPPAADAGTTVWIRPQEERRDCFSDFAVAVALDGSGRVVSVDLALSGP</sequence>
<organism evidence="3 4">
    <name type="scientific">Nocardioides panaciterrulae</name>
    <dbReference type="NCBI Taxonomy" id="661492"/>
    <lineage>
        <taxon>Bacteria</taxon>
        <taxon>Bacillati</taxon>
        <taxon>Actinomycetota</taxon>
        <taxon>Actinomycetes</taxon>
        <taxon>Propionibacteriales</taxon>
        <taxon>Nocardioidaceae</taxon>
        <taxon>Nocardioides</taxon>
    </lineage>
</organism>
<reference evidence="3 4" key="1">
    <citation type="submission" date="2020-07" db="EMBL/GenBank/DDBJ databases">
        <title>Sequencing the genomes of 1000 actinobacteria strains.</title>
        <authorList>
            <person name="Klenk H.-P."/>
        </authorList>
    </citation>
    <scope>NUCLEOTIDE SEQUENCE [LARGE SCALE GENOMIC DNA]</scope>
    <source>
        <strain evidence="3 4">DSM 21350</strain>
    </source>
</reference>
<name>A0A7Y9E6P5_9ACTN</name>
<feature type="signal peptide" evidence="2">
    <location>
        <begin position="1"/>
        <end position="22"/>
    </location>
</feature>
<accession>A0A7Y9E6P5</accession>
<feature type="compositionally biased region" description="Polar residues" evidence="1">
    <location>
        <begin position="43"/>
        <end position="62"/>
    </location>
</feature>
<dbReference type="EMBL" id="JACCBG010000001">
    <property type="protein sequence ID" value="NYD42119.1"/>
    <property type="molecule type" value="Genomic_DNA"/>
</dbReference>
<feature type="region of interest" description="Disordered" evidence="1">
    <location>
        <begin position="26"/>
        <end position="62"/>
    </location>
</feature>
<dbReference type="RefSeq" id="WP_179663790.1">
    <property type="nucleotide sequence ID" value="NZ_JACCBG010000001.1"/>
</dbReference>
<comment type="caution">
    <text evidence="3">The sequence shown here is derived from an EMBL/GenBank/DDBJ whole genome shotgun (WGS) entry which is preliminary data.</text>
</comment>
<protein>
    <submittedName>
        <fullName evidence="3">Uncharacterized protein</fullName>
    </submittedName>
</protein>
<evidence type="ECO:0000256" key="1">
    <source>
        <dbReference type="SAM" id="MobiDB-lite"/>
    </source>
</evidence>
<proteinExistence type="predicted"/>
<keyword evidence="4" id="KW-1185">Reference proteome</keyword>
<evidence type="ECO:0000313" key="4">
    <source>
        <dbReference type="Proteomes" id="UP000535511"/>
    </source>
</evidence>
<evidence type="ECO:0000313" key="3">
    <source>
        <dbReference type="EMBL" id="NYD42119.1"/>
    </source>
</evidence>
<dbReference type="AlphaFoldDB" id="A0A7Y9E6P5"/>
<gene>
    <name evidence="3" type="ORF">BJZ21_002202</name>
</gene>